<dbReference type="InterPro" id="IPR038714">
    <property type="entry name" value="YfeY-like_sf"/>
</dbReference>
<organism evidence="2 3">
    <name type="scientific">Stappia sediminis</name>
    <dbReference type="NCBI Taxonomy" id="2692190"/>
    <lineage>
        <taxon>Bacteria</taxon>
        <taxon>Pseudomonadati</taxon>
        <taxon>Pseudomonadota</taxon>
        <taxon>Alphaproteobacteria</taxon>
        <taxon>Hyphomicrobiales</taxon>
        <taxon>Stappiaceae</taxon>
        <taxon>Stappia</taxon>
    </lineage>
</organism>
<dbReference type="RefSeq" id="WP_160776022.1">
    <property type="nucleotide sequence ID" value="NZ_WUMV01000006.1"/>
</dbReference>
<dbReference type="EMBL" id="WUMV01000006">
    <property type="protein sequence ID" value="MXN65766.1"/>
    <property type="molecule type" value="Genomic_DNA"/>
</dbReference>
<name>A0A7X3LV84_9HYPH</name>
<dbReference type="Proteomes" id="UP000433101">
    <property type="component" value="Unassembled WGS sequence"/>
</dbReference>
<evidence type="ECO:0000313" key="3">
    <source>
        <dbReference type="Proteomes" id="UP000433101"/>
    </source>
</evidence>
<gene>
    <name evidence="2" type="ORF">GR183_12695</name>
</gene>
<dbReference type="AlphaFoldDB" id="A0A7X3LV84"/>
<protein>
    <submittedName>
        <fullName evidence="2">DUF1131 family protein</fullName>
    </submittedName>
</protein>
<proteinExistence type="predicted"/>
<feature type="signal peptide" evidence="1">
    <location>
        <begin position="1"/>
        <end position="22"/>
    </location>
</feature>
<evidence type="ECO:0000313" key="2">
    <source>
        <dbReference type="EMBL" id="MXN65766.1"/>
    </source>
</evidence>
<dbReference type="Gene3D" id="2.60.460.10">
    <property type="entry name" value="protein yfey like domain"/>
    <property type="match status" value="1"/>
</dbReference>
<sequence length="195" mass="20790">MRRTAAALVLMLAFATASCSSAFDDGPVLSSRNQGATLVEISRESVGGIDGSTAYSARAIEAALPGFTTEGLQSATETNTEWVTGAFDAEGFQILQVYKGSNGKIREVHGVSDRLKGPNGERIGMSFAQSGISRSNCRVGRDLWRGMAICPARGAENVSLLFAISQYDGPYDRLAPNSELKQAELQRIVWTPPGN</sequence>
<keyword evidence="3" id="KW-1185">Reference proteome</keyword>
<dbReference type="PROSITE" id="PS51257">
    <property type="entry name" value="PROKAR_LIPOPROTEIN"/>
    <property type="match status" value="1"/>
</dbReference>
<dbReference type="Pfam" id="PF06572">
    <property type="entry name" value="DUF1131"/>
    <property type="match status" value="1"/>
</dbReference>
<feature type="chain" id="PRO_5030726185" evidence="1">
    <location>
        <begin position="23"/>
        <end position="195"/>
    </location>
</feature>
<reference evidence="2 3" key="1">
    <citation type="submission" date="2019-12" db="EMBL/GenBank/DDBJ databases">
        <authorList>
            <person name="Li M."/>
        </authorList>
    </citation>
    <scope>NUCLEOTIDE SEQUENCE [LARGE SCALE GENOMIC DNA]</scope>
    <source>
        <strain evidence="2 3">GBMRC 2046</strain>
    </source>
</reference>
<dbReference type="InterPro" id="IPR010938">
    <property type="entry name" value="DUF1131"/>
</dbReference>
<comment type="caution">
    <text evidence="2">The sequence shown here is derived from an EMBL/GenBank/DDBJ whole genome shotgun (WGS) entry which is preliminary data.</text>
</comment>
<keyword evidence="1" id="KW-0732">Signal</keyword>
<accession>A0A7X3LV84</accession>
<evidence type="ECO:0000256" key="1">
    <source>
        <dbReference type="SAM" id="SignalP"/>
    </source>
</evidence>